<gene>
    <name evidence="1" type="ORF">FOY91_05800</name>
</gene>
<organism evidence="1 2">
    <name type="scientific">Alterirhizorhabdus solaris</name>
    <dbReference type="NCBI Taxonomy" id="2529389"/>
    <lineage>
        <taxon>Bacteria</taxon>
        <taxon>Pseudomonadati</taxon>
        <taxon>Pseudomonadota</taxon>
        <taxon>Alphaproteobacteria</taxon>
        <taxon>Sphingomonadales</taxon>
        <taxon>Rhizorhabdaceae</taxon>
        <taxon>Alterirhizorhabdus</taxon>
    </lineage>
</organism>
<name>A0A558R9A2_9SPHN</name>
<keyword evidence="2" id="KW-1185">Reference proteome</keyword>
<proteinExistence type="predicted"/>
<reference evidence="1 2" key="1">
    <citation type="submission" date="2019-07" db="EMBL/GenBank/DDBJ databases">
        <title>Sphingomonas solaris sp. nov., isolated from a solar panel from Boston, Massachusetts.</title>
        <authorList>
            <person name="Tanner K."/>
            <person name="Pascual J."/>
            <person name="Mancuso C."/>
            <person name="Pereto J."/>
            <person name="Khalil A."/>
            <person name="Vilanova C."/>
        </authorList>
    </citation>
    <scope>NUCLEOTIDE SEQUENCE [LARGE SCALE GENOMIC DNA]</scope>
    <source>
        <strain evidence="1 2">R4DWN</strain>
    </source>
</reference>
<dbReference type="EMBL" id="VNIM01000015">
    <property type="protein sequence ID" value="TVV75957.1"/>
    <property type="molecule type" value="Genomic_DNA"/>
</dbReference>
<protein>
    <submittedName>
        <fullName evidence="1">Uncharacterized protein</fullName>
    </submittedName>
</protein>
<dbReference type="RefSeq" id="WP_145149056.1">
    <property type="nucleotide sequence ID" value="NZ_VNIM01000015.1"/>
</dbReference>
<dbReference type="AlphaFoldDB" id="A0A558R9A2"/>
<evidence type="ECO:0000313" key="2">
    <source>
        <dbReference type="Proteomes" id="UP000318681"/>
    </source>
</evidence>
<accession>A0A558R9A2</accession>
<comment type="caution">
    <text evidence="1">The sequence shown here is derived from an EMBL/GenBank/DDBJ whole genome shotgun (WGS) entry which is preliminary data.</text>
</comment>
<dbReference type="Proteomes" id="UP000318681">
    <property type="component" value="Unassembled WGS sequence"/>
</dbReference>
<dbReference type="OrthoDB" id="3034735at2"/>
<sequence>MHLEGTPSDQLPGVLATGTTAVRYGFFSFSGREPAGRDAEYIAWHSLDHRPEQYRLAGLRASLRLVSTPACRAARAANEAPFDAVDHIMTYLFTNAAELSGFFELGDALDQGGRMPLRLPSIGYMTGDLSGKTAAATAAAGADVIPWRPALGVYVIVEEGQLSPEALTNIAGVAGVWWFDGAVTPPPYDNDSCGKRIIYCYLEGDPIETATLLGEAVRSRWASTKVKGLLAAPFYSIVPFEWDRHLPA</sequence>
<evidence type="ECO:0000313" key="1">
    <source>
        <dbReference type="EMBL" id="TVV75957.1"/>
    </source>
</evidence>